<organism evidence="2 3">
    <name type="scientific">Deinandra increscens subsp. villosa</name>
    <dbReference type="NCBI Taxonomy" id="3103831"/>
    <lineage>
        <taxon>Eukaryota</taxon>
        <taxon>Viridiplantae</taxon>
        <taxon>Streptophyta</taxon>
        <taxon>Embryophyta</taxon>
        <taxon>Tracheophyta</taxon>
        <taxon>Spermatophyta</taxon>
        <taxon>Magnoliopsida</taxon>
        <taxon>eudicotyledons</taxon>
        <taxon>Gunneridae</taxon>
        <taxon>Pentapetalae</taxon>
        <taxon>asterids</taxon>
        <taxon>campanulids</taxon>
        <taxon>Asterales</taxon>
        <taxon>Asteraceae</taxon>
        <taxon>Asteroideae</taxon>
        <taxon>Heliantheae alliance</taxon>
        <taxon>Madieae</taxon>
        <taxon>Madiinae</taxon>
        <taxon>Deinandra</taxon>
    </lineage>
</organism>
<evidence type="ECO:0000313" key="2">
    <source>
        <dbReference type="EMBL" id="KAK9063480.1"/>
    </source>
</evidence>
<reference evidence="2 3" key="1">
    <citation type="submission" date="2024-04" db="EMBL/GenBank/DDBJ databases">
        <title>The reference genome of an endangered Asteraceae, Deinandra increscens subsp. villosa, native to the Central Coast of California.</title>
        <authorList>
            <person name="Guilliams M."/>
            <person name="Hasenstab-Lehman K."/>
            <person name="Meyer R."/>
            <person name="Mcevoy S."/>
        </authorList>
    </citation>
    <scope>NUCLEOTIDE SEQUENCE [LARGE SCALE GENOMIC DNA]</scope>
    <source>
        <tissue evidence="2">Leaf</tissue>
    </source>
</reference>
<gene>
    <name evidence="2" type="ORF">SSX86_017350</name>
</gene>
<feature type="compositionally biased region" description="Basic residues" evidence="1">
    <location>
        <begin position="129"/>
        <end position="147"/>
    </location>
</feature>
<evidence type="ECO:0000256" key="1">
    <source>
        <dbReference type="SAM" id="MobiDB-lite"/>
    </source>
</evidence>
<proteinExistence type="predicted"/>
<accession>A0AAP0GYG4</accession>
<dbReference type="EMBL" id="JBCNJP010000018">
    <property type="protein sequence ID" value="KAK9063480.1"/>
    <property type="molecule type" value="Genomic_DNA"/>
</dbReference>
<dbReference type="AlphaFoldDB" id="A0AAP0GYG4"/>
<name>A0AAP0GYG4_9ASTR</name>
<feature type="region of interest" description="Disordered" evidence="1">
    <location>
        <begin position="192"/>
        <end position="219"/>
    </location>
</feature>
<evidence type="ECO:0000313" key="3">
    <source>
        <dbReference type="Proteomes" id="UP001408789"/>
    </source>
</evidence>
<protein>
    <submittedName>
        <fullName evidence="2">Uncharacterized protein</fullName>
    </submittedName>
</protein>
<comment type="caution">
    <text evidence="2">The sequence shown here is derived from an EMBL/GenBank/DDBJ whole genome shotgun (WGS) entry which is preliminary data.</text>
</comment>
<sequence length="231" mass="24371">MVLETERYNGGYKHQNYSAYQGPTGSYNSYEGVTEYTHPNSGPFQGSTYPSNHGSHLQSGWSTGSDHYGNGAGHYPGGNMGGPIKPTIDGYGSSYYENSYAHGNSNSHGNPHHQGHVNSHGQGYGSPHHQGHGSPHHQGHGSPHHQGHGSPHGHGQSHGSPYGQGQGHGSPHGLGKVQGFGGAITTQINKLTHGHNSYGNGSPNCGPTPTGFNHGYQQQPSWTLKGLDMDD</sequence>
<keyword evidence="3" id="KW-1185">Reference proteome</keyword>
<dbReference type="Proteomes" id="UP001408789">
    <property type="component" value="Unassembled WGS sequence"/>
</dbReference>
<feature type="region of interest" description="Disordered" evidence="1">
    <location>
        <begin position="102"/>
        <end position="180"/>
    </location>
</feature>
<feature type="region of interest" description="Disordered" evidence="1">
    <location>
        <begin position="46"/>
        <end position="65"/>
    </location>
</feature>
<feature type="compositionally biased region" description="Gly residues" evidence="1">
    <location>
        <begin position="162"/>
        <end position="180"/>
    </location>
</feature>
<feature type="compositionally biased region" description="Low complexity" evidence="1">
    <location>
        <begin position="119"/>
        <end position="128"/>
    </location>
</feature>